<comment type="caution">
    <text evidence="1">The sequence shown here is derived from an EMBL/GenBank/DDBJ whole genome shotgun (WGS) entry which is preliminary data.</text>
</comment>
<reference evidence="1 2" key="1">
    <citation type="submission" date="2020-08" db="EMBL/GenBank/DDBJ databases">
        <title>Sequencing the genomes of 1000 actinobacteria strains.</title>
        <authorList>
            <person name="Klenk H.-P."/>
        </authorList>
    </citation>
    <scope>NUCLEOTIDE SEQUENCE [LARGE SCALE GENOMIC DNA]</scope>
    <source>
        <strain evidence="1 2">DSM 45886</strain>
    </source>
</reference>
<dbReference type="AlphaFoldDB" id="A0A7W7SYB7"/>
<sequence length="53" mass="5783">MPDTRTLALSFEVAGLPPVQTEALSILAPGHRQAARVQSLRRLSLWEEAAETP</sequence>
<dbReference type="EMBL" id="JACHJW010000001">
    <property type="protein sequence ID" value="MBB4961875.1"/>
    <property type="molecule type" value="Genomic_DNA"/>
</dbReference>
<protein>
    <submittedName>
        <fullName evidence="1">Uncharacterized protein</fullName>
    </submittedName>
</protein>
<organism evidence="1 2">
    <name type="scientific">Micromonospora polyrhachis</name>
    <dbReference type="NCBI Taxonomy" id="1282883"/>
    <lineage>
        <taxon>Bacteria</taxon>
        <taxon>Bacillati</taxon>
        <taxon>Actinomycetota</taxon>
        <taxon>Actinomycetes</taxon>
        <taxon>Micromonosporales</taxon>
        <taxon>Micromonosporaceae</taxon>
        <taxon>Micromonospora</taxon>
    </lineage>
</organism>
<evidence type="ECO:0000313" key="1">
    <source>
        <dbReference type="EMBL" id="MBB4961875.1"/>
    </source>
</evidence>
<name>A0A7W7SYB7_9ACTN</name>
<dbReference type="RefSeq" id="WP_184540517.1">
    <property type="nucleotide sequence ID" value="NZ_JACHJW010000001.1"/>
</dbReference>
<gene>
    <name evidence="1" type="ORF">FHR38_005608</name>
</gene>
<evidence type="ECO:0000313" key="2">
    <source>
        <dbReference type="Proteomes" id="UP000578819"/>
    </source>
</evidence>
<dbReference type="Proteomes" id="UP000578819">
    <property type="component" value="Unassembled WGS sequence"/>
</dbReference>
<proteinExistence type="predicted"/>
<accession>A0A7W7SYB7</accession>
<keyword evidence="2" id="KW-1185">Reference proteome</keyword>